<comment type="caution">
    <text evidence="1">The sequence shown here is derived from an EMBL/GenBank/DDBJ whole genome shotgun (WGS) entry which is preliminary data.</text>
</comment>
<keyword evidence="2" id="KW-1185">Reference proteome</keyword>
<dbReference type="InterPro" id="IPR015797">
    <property type="entry name" value="NUDIX_hydrolase-like_dom_sf"/>
</dbReference>
<dbReference type="AlphaFoldDB" id="A0A9X2PFJ4"/>
<dbReference type="SUPFAM" id="SSF55811">
    <property type="entry name" value="Nudix"/>
    <property type="match status" value="1"/>
</dbReference>
<protein>
    <submittedName>
        <fullName evidence="1">NUDIX hydrolase</fullName>
    </submittedName>
</protein>
<keyword evidence="1" id="KW-0378">Hydrolase</keyword>
<accession>A0A9X2PFJ4</accession>
<dbReference type="Proteomes" id="UP001151088">
    <property type="component" value="Unassembled WGS sequence"/>
</dbReference>
<dbReference type="RefSeq" id="WP_258730631.1">
    <property type="nucleotide sequence ID" value="NZ_JANTHZ010000001.1"/>
</dbReference>
<evidence type="ECO:0000313" key="2">
    <source>
        <dbReference type="Proteomes" id="UP001151088"/>
    </source>
</evidence>
<proteinExistence type="predicted"/>
<reference evidence="1" key="1">
    <citation type="submission" date="2022-08" db="EMBL/GenBank/DDBJ databases">
        <authorList>
            <person name="Li F."/>
        </authorList>
    </citation>
    <scope>NUCLEOTIDE SEQUENCE</scope>
    <source>
        <strain evidence="1">MQZ15Z-1</strain>
    </source>
</reference>
<dbReference type="GO" id="GO:0016787">
    <property type="term" value="F:hydrolase activity"/>
    <property type="evidence" value="ECO:0007669"/>
    <property type="project" value="UniProtKB-KW"/>
</dbReference>
<name>A0A9X2PFJ4_9HYPH</name>
<dbReference type="Gene3D" id="3.90.79.10">
    <property type="entry name" value="Nucleoside Triphosphate Pyrophosphohydrolase"/>
    <property type="match status" value="1"/>
</dbReference>
<organism evidence="1 2">
    <name type="scientific">Ancylobacter mangrovi</name>
    <dbReference type="NCBI Taxonomy" id="2972472"/>
    <lineage>
        <taxon>Bacteria</taxon>
        <taxon>Pseudomonadati</taxon>
        <taxon>Pseudomonadota</taxon>
        <taxon>Alphaproteobacteria</taxon>
        <taxon>Hyphomicrobiales</taxon>
        <taxon>Xanthobacteraceae</taxon>
        <taxon>Ancylobacter</taxon>
    </lineage>
</organism>
<dbReference type="EMBL" id="JANTHZ010000001">
    <property type="protein sequence ID" value="MCS0493678.1"/>
    <property type="molecule type" value="Genomic_DNA"/>
</dbReference>
<sequence length="235" mass="25976">MTDASAIDMIELDRLDLHLDSGPCAYSQRHRAAIDAHFARLLRERPELWNGRVLLLGEGAIAGRTLRGHCVETDYATLLWLLREDAVPDLRNCFAAAALRGSDGGFVLARQAPWTFNAGRVYFATGTPDPSDVTSDGRVDLEAGMWRELAEETGLRAADFASASGWVALRDARRIVLMRELVAPVSAEMLAARIRGFIAREDRPEVDEVVIARSEADLGPAMPDFIIRYLRAVWA</sequence>
<evidence type="ECO:0000313" key="1">
    <source>
        <dbReference type="EMBL" id="MCS0493678.1"/>
    </source>
</evidence>
<gene>
    <name evidence="1" type="ORF">NVS89_01115</name>
</gene>